<proteinExistence type="predicted"/>
<sequence length="72" mass="7307">MTSGHDAACRCGTGLGGESSTERTAGPAARADKEAHHAGLGSVYLFAFGRRPKVGQVAQPEGHETITPTATA</sequence>
<dbReference type="EMBL" id="RPFW01000002">
    <property type="protein sequence ID" value="TVZ05308.1"/>
    <property type="molecule type" value="Genomic_DNA"/>
</dbReference>
<accession>A0A6P2C299</accession>
<gene>
    <name evidence="2" type="ORF">EAS64_12085</name>
</gene>
<evidence type="ECO:0000256" key="1">
    <source>
        <dbReference type="SAM" id="MobiDB-lite"/>
    </source>
</evidence>
<evidence type="ECO:0000313" key="3">
    <source>
        <dbReference type="Proteomes" id="UP000460272"/>
    </source>
</evidence>
<evidence type="ECO:0000313" key="2">
    <source>
        <dbReference type="EMBL" id="TVZ05308.1"/>
    </source>
</evidence>
<name>A0A6P2C299_9ACTN</name>
<dbReference type="RefSeq" id="WP_145853011.1">
    <property type="nucleotide sequence ID" value="NZ_RPFW01000002.1"/>
</dbReference>
<protein>
    <submittedName>
        <fullName evidence="2">Uncharacterized protein</fullName>
    </submittedName>
</protein>
<keyword evidence="3" id="KW-1185">Reference proteome</keyword>
<dbReference type="Proteomes" id="UP000460272">
    <property type="component" value="Unassembled WGS sequence"/>
</dbReference>
<organism evidence="2 3">
    <name type="scientific">Trebonia kvetii</name>
    <dbReference type="NCBI Taxonomy" id="2480626"/>
    <lineage>
        <taxon>Bacteria</taxon>
        <taxon>Bacillati</taxon>
        <taxon>Actinomycetota</taxon>
        <taxon>Actinomycetes</taxon>
        <taxon>Streptosporangiales</taxon>
        <taxon>Treboniaceae</taxon>
        <taxon>Trebonia</taxon>
    </lineage>
</organism>
<comment type="caution">
    <text evidence="2">The sequence shown here is derived from an EMBL/GenBank/DDBJ whole genome shotgun (WGS) entry which is preliminary data.</text>
</comment>
<feature type="region of interest" description="Disordered" evidence="1">
    <location>
        <begin position="1"/>
        <end position="34"/>
    </location>
</feature>
<reference evidence="2 3" key="1">
    <citation type="submission" date="2018-11" db="EMBL/GenBank/DDBJ databases">
        <title>Trebonia kvetii gen.nov., sp.nov., a novel acidophilic actinobacterium, and proposal of the new actinobacterial family Treboniaceae fam. nov.</title>
        <authorList>
            <person name="Rapoport D."/>
            <person name="Sagova-Mareckova M."/>
            <person name="Sedlacek I."/>
            <person name="Provaznik J."/>
            <person name="Kralova S."/>
            <person name="Pavlinic D."/>
            <person name="Benes V."/>
            <person name="Kopecky J."/>
        </authorList>
    </citation>
    <scope>NUCLEOTIDE SEQUENCE [LARGE SCALE GENOMIC DNA]</scope>
    <source>
        <strain evidence="2 3">15Tr583</strain>
    </source>
</reference>
<dbReference type="AlphaFoldDB" id="A0A6P2C299"/>